<protein>
    <recommendedName>
        <fullName evidence="3 9">Mediator of RNA polymerase II transcription subunit 14</fullName>
    </recommendedName>
    <alternativeName>
        <fullName evidence="8 9">Mediator complex subunit 14</fullName>
    </alternativeName>
</protein>
<dbReference type="GO" id="GO:0016592">
    <property type="term" value="C:mediator complex"/>
    <property type="evidence" value="ECO:0007669"/>
    <property type="project" value="UniProtKB-UniRule"/>
</dbReference>
<dbReference type="InterPro" id="IPR055122">
    <property type="entry name" value="Med14_N"/>
</dbReference>
<sequence length="438" mass="49331">MALNGTNLTASTSQQPPLPPEFSDGMIPHMNGFDEIPIEVLERELPLVYEGQVPLREVVSRVVQACYAELTEMAETLPSMSDSARKRKIADFVVSWKKQIVKMYAVAKWSRDADIVQKCMNITAFLMNQNGQFEDVIHGLKYAKDSLDPARLRNHDLLTSLDVLTTGSYRRLPTGIKKLIIPPTPLTDDEVAKTLFDIEALIRYRLRMNEPIPIEMSQYRISDGRAFFTVPKLFEASLCLRGGNKDDGWFFVHVEFLFNVGGDLTGMQEFPRKPAGILKRFVTEEADSRLAYYLPLPEVQPPPPGVEVPPRPQLAEGVVDAPLIRLYNFLQMMSMSYQLEILWYQAERMRSLGWAEFLTVEMARNRKSLSLSYWMYAPLLRPSSPSILIATMSQTQAAHTTASRAAAREAPARARSTAGLRAGPPAAHLNSRVRTVQN</sequence>
<evidence type="ECO:0000256" key="4">
    <source>
        <dbReference type="ARBA" id="ARBA00023015"/>
    </source>
</evidence>
<organism evidence="12 13">
    <name type="scientific">Hericium alpestre</name>
    <dbReference type="NCBI Taxonomy" id="135208"/>
    <lineage>
        <taxon>Eukaryota</taxon>
        <taxon>Fungi</taxon>
        <taxon>Dikarya</taxon>
        <taxon>Basidiomycota</taxon>
        <taxon>Agaricomycotina</taxon>
        <taxon>Agaricomycetes</taxon>
        <taxon>Russulales</taxon>
        <taxon>Hericiaceae</taxon>
        <taxon>Hericium</taxon>
    </lineage>
</organism>
<keyword evidence="7 9" id="KW-0539">Nucleus</keyword>
<dbReference type="Proteomes" id="UP000298061">
    <property type="component" value="Unassembled WGS sequence"/>
</dbReference>
<dbReference type="PANTHER" id="PTHR12809">
    <property type="entry name" value="MEDIATOR COMPLEX SUBUNIT"/>
    <property type="match status" value="1"/>
</dbReference>
<dbReference type="GO" id="GO:0070847">
    <property type="term" value="C:core mediator complex"/>
    <property type="evidence" value="ECO:0007669"/>
    <property type="project" value="TreeGrafter"/>
</dbReference>
<dbReference type="PANTHER" id="PTHR12809:SF2">
    <property type="entry name" value="MEDIATOR OF RNA POLYMERASE II TRANSCRIPTION SUBUNIT 14"/>
    <property type="match status" value="1"/>
</dbReference>
<evidence type="ECO:0000259" key="11">
    <source>
        <dbReference type="Pfam" id="PF08638"/>
    </source>
</evidence>
<evidence type="ECO:0000256" key="2">
    <source>
        <dbReference type="ARBA" id="ARBA00007813"/>
    </source>
</evidence>
<dbReference type="Pfam" id="PF08638">
    <property type="entry name" value="Med14"/>
    <property type="match status" value="1"/>
</dbReference>
<gene>
    <name evidence="12" type="ORF">EWM64_g2210</name>
</gene>
<accession>A0A4Z0A630</accession>
<dbReference type="InterPro" id="IPR013947">
    <property type="entry name" value="Mediator_Med14"/>
</dbReference>
<keyword evidence="5 9" id="KW-0010">Activator</keyword>
<dbReference type="EMBL" id="SFCI01000172">
    <property type="protein sequence ID" value="TFY81803.1"/>
    <property type="molecule type" value="Genomic_DNA"/>
</dbReference>
<feature type="compositionally biased region" description="Polar residues" evidence="10">
    <location>
        <begin position="1"/>
        <end position="15"/>
    </location>
</feature>
<proteinExistence type="inferred from homology"/>
<dbReference type="STRING" id="135208.A0A4Z0A630"/>
<comment type="subunit">
    <text evidence="9">Component of the Mediator complex.</text>
</comment>
<keyword evidence="13" id="KW-1185">Reference proteome</keyword>
<dbReference type="GO" id="GO:0006357">
    <property type="term" value="P:regulation of transcription by RNA polymerase II"/>
    <property type="evidence" value="ECO:0007669"/>
    <property type="project" value="InterPro"/>
</dbReference>
<evidence type="ECO:0000313" key="12">
    <source>
        <dbReference type="EMBL" id="TFY81803.1"/>
    </source>
</evidence>
<evidence type="ECO:0000256" key="3">
    <source>
        <dbReference type="ARBA" id="ARBA00019619"/>
    </source>
</evidence>
<dbReference type="AlphaFoldDB" id="A0A4Z0A630"/>
<feature type="region of interest" description="Disordered" evidence="10">
    <location>
        <begin position="399"/>
        <end position="424"/>
    </location>
</feature>
<evidence type="ECO:0000256" key="5">
    <source>
        <dbReference type="ARBA" id="ARBA00023159"/>
    </source>
</evidence>
<evidence type="ECO:0000256" key="1">
    <source>
        <dbReference type="ARBA" id="ARBA00004123"/>
    </source>
</evidence>
<evidence type="ECO:0000256" key="9">
    <source>
        <dbReference type="RuleBase" id="RU365082"/>
    </source>
</evidence>
<comment type="similarity">
    <text evidence="2 9">Belongs to the Mediator complex subunit 14 family.</text>
</comment>
<keyword evidence="6 9" id="KW-0804">Transcription</keyword>
<feature type="region of interest" description="Disordered" evidence="10">
    <location>
        <begin position="1"/>
        <end position="22"/>
    </location>
</feature>
<dbReference type="GO" id="GO:0003712">
    <property type="term" value="F:transcription coregulator activity"/>
    <property type="evidence" value="ECO:0007669"/>
    <property type="project" value="UniProtKB-UniRule"/>
</dbReference>
<evidence type="ECO:0000256" key="8">
    <source>
        <dbReference type="ARBA" id="ARBA00032007"/>
    </source>
</evidence>
<reference evidence="12 13" key="1">
    <citation type="submission" date="2019-02" db="EMBL/GenBank/DDBJ databases">
        <title>Genome sequencing of the rare red list fungi Hericium alpestre (H. flagellum).</title>
        <authorList>
            <person name="Buettner E."/>
            <person name="Kellner H."/>
        </authorList>
    </citation>
    <scope>NUCLEOTIDE SEQUENCE [LARGE SCALE GENOMIC DNA]</scope>
    <source>
        <strain evidence="12 13">DSM 108284</strain>
    </source>
</reference>
<evidence type="ECO:0000256" key="7">
    <source>
        <dbReference type="ARBA" id="ARBA00023242"/>
    </source>
</evidence>
<dbReference type="OrthoDB" id="205099at2759"/>
<comment type="caution">
    <text evidence="12">The sequence shown here is derived from an EMBL/GenBank/DDBJ whole genome shotgun (WGS) entry which is preliminary data.</text>
</comment>
<evidence type="ECO:0000256" key="10">
    <source>
        <dbReference type="SAM" id="MobiDB-lite"/>
    </source>
</evidence>
<keyword evidence="4 9" id="KW-0805">Transcription regulation</keyword>
<evidence type="ECO:0000313" key="13">
    <source>
        <dbReference type="Proteomes" id="UP000298061"/>
    </source>
</evidence>
<evidence type="ECO:0000256" key="6">
    <source>
        <dbReference type="ARBA" id="ARBA00023163"/>
    </source>
</evidence>
<feature type="domain" description="Mediator complex subunit MED14 N-terminal" evidence="11">
    <location>
        <begin position="52"/>
        <end position="241"/>
    </location>
</feature>
<name>A0A4Z0A630_9AGAM</name>
<comment type="function">
    <text evidence="9">Component of the Mediator complex, a coactivator involved in the regulated transcription of nearly all RNA polymerase II-dependent genes. Mediator functions as a bridge to convey information from gene-specific regulatory proteins to the basal RNA polymerase II transcription machinery. Mediator is recruited to promoters by direct interactions with regulatory proteins and serves as a scaffold for the assembly of a functional preinitiation complex with RNA polymerase II and the general transcription factors.</text>
</comment>
<comment type="subcellular location">
    <subcellularLocation>
        <location evidence="1 9">Nucleus</location>
    </subcellularLocation>
</comment>